<feature type="domain" description="DNA topoisomerase type IA zn finger" evidence="1">
    <location>
        <begin position="67"/>
        <end position="101"/>
    </location>
</feature>
<feature type="domain" description="DNA topoisomerase type IA zn finger" evidence="1">
    <location>
        <begin position="105"/>
        <end position="142"/>
    </location>
</feature>
<dbReference type="RefSeq" id="WP_074840003.1">
    <property type="nucleotide sequence ID" value="NZ_FOSF01000012.1"/>
</dbReference>
<dbReference type="PANTHER" id="PTHR42785:SF1">
    <property type="entry name" value="DNA TOPOISOMERASE"/>
    <property type="match status" value="1"/>
</dbReference>
<evidence type="ECO:0000259" key="1">
    <source>
        <dbReference type="Pfam" id="PF01396"/>
    </source>
</evidence>
<evidence type="ECO:0000313" key="3">
    <source>
        <dbReference type="Proteomes" id="UP000243374"/>
    </source>
</evidence>
<dbReference type="SUPFAM" id="SSF57783">
    <property type="entry name" value="Zinc beta-ribbon"/>
    <property type="match status" value="2"/>
</dbReference>
<dbReference type="OrthoDB" id="6412825at2"/>
<keyword evidence="2" id="KW-0413">Isomerase</keyword>
<dbReference type="Pfam" id="PF01396">
    <property type="entry name" value="Zn_ribbon_Top1"/>
    <property type="match status" value="3"/>
</dbReference>
<evidence type="ECO:0000313" key="2">
    <source>
        <dbReference type="EMBL" id="SFJ98813.1"/>
    </source>
</evidence>
<dbReference type="PANTHER" id="PTHR42785">
    <property type="entry name" value="DNA TOPOISOMERASE, TYPE IA, CORE"/>
    <property type="match status" value="1"/>
</dbReference>
<dbReference type="InterPro" id="IPR000380">
    <property type="entry name" value="Topo_IA"/>
</dbReference>
<dbReference type="AlphaFoldDB" id="A0A662Z858"/>
<feature type="domain" description="DNA topoisomerase type IA zn finger" evidence="1">
    <location>
        <begin position="18"/>
        <end position="50"/>
    </location>
</feature>
<dbReference type="GO" id="GO:0005694">
    <property type="term" value="C:chromosome"/>
    <property type="evidence" value="ECO:0007669"/>
    <property type="project" value="InterPro"/>
</dbReference>
<reference evidence="2 3" key="1">
    <citation type="submission" date="2016-10" db="EMBL/GenBank/DDBJ databases">
        <authorList>
            <person name="Varghese N."/>
            <person name="Submissions S."/>
        </authorList>
    </citation>
    <scope>NUCLEOTIDE SEQUENCE [LARGE SCALE GENOMIC DNA]</scope>
    <source>
        <strain evidence="2 3">22B</strain>
    </source>
</reference>
<protein>
    <submittedName>
        <fullName evidence="2">Putative DNA topoisomerase</fullName>
    </submittedName>
</protein>
<name>A0A662Z858_9GAMM</name>
<dbReference type="Proteomes" id="UP000243374">
    <property type="component" value="Unassembled WGS sequence"/>
</dbReference>
<proteinExistence type="predicted"/>
<keyword evidence="3" id="KW-1185">Reference proteome</keyword>
<gene>
    <name evidence="2" type="ORF">SAMN04487865_101215</name>
</gene>
<dbReference type="GO" id="GO:0003917">
    <property type="term" value="F:DNA topoisomerase type I (single strand cut, ATP-independent) activity"/>
    <property type="evidence" value="ECO:0007669"/>
    <property type="project" value="InterPro"/>
</dbReference>
<dbReference type="GO" id="GO:0006265">
    <property type="term" value="P:DNA topological change"/>
    <property type="evidence" value="ECO:0007669"/>
    <property type="project" value="InterPro"/>
</dbReference>
<dbReference type="GO" id="GO:0003677">
    <property type="term" value="F:DNA binding"/>
    <property type="evidence" value="ECO:0007669"/>
    <property type="project" value="InterPro"/>
</dbReference>
<sequence length="189" mass="20959">MCAMKDYSQYDHLKEGDACPLCGQKLVLRHSNHGDFLGCSDYPSCSFLKPVAVSHSVITLGEVGAPCPSCGEPLLVKKGRFGIFIGCSNYPECTYVHNPQESVKITCPVCRKSELHQRTLCSGRVFYACGNFPDCKFSTPGKPVERVCEVCSFPLMFEKKFKRGIGLVCANALCESRKKRKHIIIRPNS</sequence>
<organism evidence="2 3">
    <name type="scientific">Succinivibrio dextrinosolvens</name>
    <dbReference type="NCBI Taxonomy" id="83771"/>
    <lineage>
        <taxon>Bacteria</taxon>
        <taxon>Pseudomonadati</taxon>
        <taxon>Pseudomonadota</taxon>
        <taxon>Gammaproteobacteria</taxon>
        <taxon>Aeromonadales</taxon>
        <taxon>Succinivibrionaceae</taxon>
        <taxon>Succinivibrio</taxon>
    </lineage>
</organism>
<dbReference type="Gene3D" id="3.30.65.10">
    <property type="entry name" value="Bacterial Topoisomerase I, domain 1"/>
    <property type="match status" value="3"/>
</dbReference>
<accession>A0A662Z858</accession>
<dbReference type="EMBL" id="FOSF01000012">
    <property type="protein sequence ID" value="SFJ98813.1"/>
    <property type="molecule type" value="Genomic_DNA"/>
</dbReference>
<dbReference type="InterPro" id="IPR013498">
    <property type="entry name" value="Topo_IA_Znf"/>
</dbReference>